<dbReference type="STRING" id="694429.Pyrfu_1530"/>
<gene>
    <name evidence="1" type="ordered locus">Pyrfu_1530</name>
</gene>
<sequence>MYTVYTFELEGRLRVVVYSSEGRVEELVTEGERVELKGAESVALISGFERPGLVARFASRPCVEKTSWGVEVHPCGTGSGEE</sequence>
<dbReference type="GeneID" id="11138717"/>
<dbReference type="InParanoid" id="G0EHN4"/>
<dbReference type="Proteomes" id="UP000001037">
    <property type="component" value="Chromosome"/>
</dbReference>
<reference evidence="1 2" key="1">
    <citation type="journal article" date="2011" name="Stand. Genomic Sci.">
        <title>Complete genome sequence of the hyperthermophilic chemolithoautotroph Pyrolobus fumarii type strain (1A).</title>
        <authorList>
            <person name="Anderson I."/>
            <person name="Goker M."/>
            <person name="Nolan M."/>
            <person name="Lucas S."/>
            <person name="Hammon N."/>
            <person name="Deshpande S."/>
            <person name="Cheng J.F."/>
            <person name="Tapia R."/>
            <person name="Han C."/>
            <person name="Goodwin L."/>
            <person name="Pitluck S."/>
            <person name="Huntemann M."/>
            <person name="Liolios K."/>
            <person name="Ivanova N."/>
            <person name="Pagani I."/>
            <person name="Mavromatis K."/>
            <person name="Ovchinikova G."/>
            <person name="Pati A."/>
            <person name="Chen A."/>
            <person name="Palaniappan K."/>
            <person name="Land M."/>
            <person name="Hauser L."/>
            <person name="Brambilla E.M."/>
            <person name="Huber H."/>
            <person name="Yasawong M."/>
            <person name="Rohde M."/>
            <person name="Spring S."/>
            <person name="Abt B."/>
            <person name="Sikorski J."/>
            <person name="Wirth R."/>
            <person name="Detter J.C."/>
            <person name="Woyke T."/>
            <person name="Bristow J."/>
            <person name="Eisen J.A."/>
            <person name="Markowitz V."/>
            <person name="Hugenholtz P."/>
            <person name="Kyrpides N.C."/>
            <person name="Klenk H.P."/>
            <person name="Lapidus A."/>
        </authorList>
    </citation>
    <scope>NUCLEOTIDE SEQUENCE [LARGE SCALE GENOMIC DNA]</scope>
    <source>
        <strain evidence="2">DSM 11204 / 1A</strain>
    </source>
</reference>
<protein>
    <submittedName>
        <fullName evidence="1">Uncharacterized protein</fullName>
    </submittedName>
</protein>
<dbReference type="KEGG" id="pfm:Pyrfu_1530"/>
<dbReference type="HOGENOM" id="CLU_2550413_0_0_2"/>
<name>G0EHN4_PYRF1</name>
<keyword evidence="2" id="KW-1185">Reference proteome</keyword>
<proteinExistence type="predicted"/>
<evidence type="ECO:0000313" key="1">
    <source>
        <dbReference type="EMBL" id="AEM39387.1"/>
    </source>
</evidence>
<organism evidence="1 2">
    <name type="scientific">Pyrolobus fumarii (strain DSM 11204 / 1A)</name>
    <dbReference type="NCBI Taxonomy" id="694429"/>
    <lineage>
        <taxon>Archaea</taxon>
        <taxon>Thermoproteota</taxon>
        <taxon>Thermoprotei</taxon>
        <taxon>Desulfurococcales</taxon>
        <taxon>Pyrodictiaceae</taxon>
        <taxon>Pyrolobus</taxon>
    </lineage>
</organism>
<accession>G0EHN4</accession>
<dbReference type="EMBL" id="CP002838">
    <property type="protein sequence ID" value="AEM39387.1"/>
    <property type="molecule type" value="Genomic_DNA"/>
</dbReference>
<dbReference type="RefSeq" id="WP_014027064.1">
    <property type="nucleotide sequence ID" value="NC_015931.1"/>
</dbReference>
<dbReference type="AlphaFoldDB" id="G0EHN4"/>
<evidence type="ECO:0000313" key="2">
    <source>
        <dbReference type="Proteomes" id="UP000001037"/>
    </source>
</evidence>